<dbReference type="PANTHER" id="PTHR31977">
    <property type="entry name" value="UPF0696 PROTEIN C11ORF68"/>
    <property type="match status" value="1"/>
</dbReference>
<protein>
    <submittedName>
        <fullName evidence="3">Phosphothreonine lyase domain-containing protein</fullName>
    </submittedName>
</protein>
<feature type="region of interest" description="Disordered" evidence="2">
    <location>
        <begin position="117"/>
        <end position="142"/>
    </location>
</feature>
<gene>
    <name evidence="3" type="ORF">ACFSUT_33835</name>
</gene>
<organism evidence="3 4">
    <name type="scientific">Amycolatopsis albidoflavus</name>
    <dbReference type="NCBI Taxonomy" id="102226"/>
    <lineage>
        <taxon>Bacteria</taxon>
        <taxon>Bacillati</taxon>
        <taxon>Actinomycetota</taxon>
        <taxon>Actinomycetes</taxon>
        <taxon>Pseudonocardiales</taxon>
        <taxon>Pseudonocardiaceae</taxon>
        <taxon>Amycolatopsis</taxon>
    </lineage>
</organism>
<keyword evidence="3" id="KW-0456">Lyase</keyword>
<dbReference type="InterPro" id="IPR023398">
    <property type="entry name" value="TIF_eIF4e-like"/>
</dbReference>
<sequence>MVAEPRPSTYDDDYWLVTEAPGRGTGEAPGKWMVFVYAADVDHYWALIRQAVLTGSLGPSAKVATAKPNPNATNPRARLICVYTADWRDRGDVRRVLRTLRGLGVSWRLSYKTDEATTSGQYGPGSSIYVSPPDSDDFDDRT</sequence>
<dbReference type="RefSeq" id="WP_344278963.1">
    <property type="nucleotide sequence ID" value="NZ_BAAAHV010000015.1"/>
</dbReference>
<dbReference type="GO" id="GO:0016829">
    <property type="term" value="F:lyase activity"/>
    <property type="evidence" value="ECO:0007669"/>
    <property type="project" value="UniProtKB-KW"/>
</dbReference>
<dbReference type="Proteomes" id="UP001597542">
    <property type="component" value="Unassembled WGS sequence"/>
</dbReference>
<comment type="caution">
    <text evidence="3">The sequence shown here is derived from an EMBL/GenBank/DDBJ whole genome shotgun (WGS) entry which is preliminary data.</text>
</comment>
<accession>A0ABW5I8Z8</accession>
<dbReference type="EMBL" id="JBHUKQ010000016">
    <property type="protein sequence ID" value="MFD2485295.1"/>
    <property type="molecule type" value="Genomic_DNA"/>
</dbReference>
<keyword evidence="4" id="KW-1185">Reference proteome</keyword>
<evidence type="ECO:0000256" key="1">
    <source>
        <dbReference type="ARBA" id="ARBA00010568"/>
    </source>
</evidence>
<name>A0ABW5I8Z8_9PSEU</name>
<evidence type="ECO:0000313" key="4">
    <source>
        <dbReference type="Proteomes" id="UP001597542"/>
    </source>
</evidence>
<dbReference type="Pfam" id="PF08939">
    <property type="entry name" value="Bles03"/>
    <property type="match status" value="1"/>
</dbReference>
<dbReference type="PANTHER" id="PTHR31977:SF1">
    <property type="entry name" value="UPF0696 PROTEIN C11ORF68"/>
    <property type="match status" value="1"/>
</dbReference>
<evidence type="ECO:0000256" key="2">
    <source>
        <dbReference type="SAM" id="MobiDB-lite"/>
    </source>
</evidence>
<proteinExistence type="inferred from homology"/>
<reference evidence="4" key="1">
    <citation type="journal article" date="2019" name="Int. J. Syst. Evol. Microbiol.">
        <title>The Global Catalogue of Microorganisms (GCM) 10K type strain sequencing project: providing services to taxonomists for standard genome sequencing and annotation.</title>
        <authorList>
            <consortium name="The Broad Institute Genomics Platform"/>
            <consortium name="The Broad Institute Genome Sequencing Center for Infectious Disease"/>
            <person name="Wu L."/>
            <person name="Ma J."/>
        </authorList>
    </citation>
    <scope>NUCLEOTIDE SEQUENCE [LARGE SCALE GENOMIC DNA]</scope>
    <source>
        <strain evidence="4">CGMCC 4.7638</strain>
    </source>
</reference>
<evidence type="ECO:0000313" key="3">
    <source>
        <dbReference type="EMBL" id="MFD2485295.1"/>
    </source>
</evidence>
<comment type="similarity">
    <text evidence="1">Belongs to the UPF0696 family.</text>
</comment>
<dbReference type="InterPro" id="IPR015034">
    <property type="entry name" value="Bles03"/>
</dbReference>
<dbReference type="Gene3D" id="3.30.760.10">
    <property type="entry name" value="RNA Cap, Translation Initiation Factor Eif4e"/>
    <property type="match status" value="1"/>
</dbReference>
<dbReference type="SUPFAM" id="SSF55418">
    <property type="entry name" value="eIF4e-like"/>
    <property type="match status" value="1"/>
</dbReference>